<dbReference type="Pfam" id="PF03446">
    <property type="entry name" value="NAD_binding_2"/>
    <property type="match status" value="1"/>
</dbReference>
<dbReference type="SUPFAM" id="SSF48179">
    <property type="entry name" value="6-phosphogluconate dehydrogenase C-terminal domain-like"/>
    <property type="match status" value="1"/>
</dbReference>
<dbReference type="InterPro" id="IPR008927">
    <property type="entry name" value="6-PGluconate_DH-like_C_sf"/>
</dbReference>
<dbReference type="SUPFAM" id="SSF51735">
    <property type="entry name" value="NAD(P)-binding Rossmann-fold domains"/>
    <property type="match status" value="1"/>
</dbReference>
<dbReference type="InterPro" id="IPR036291">
    <property type="entry name" value="NAD(P)-bd_dom_sf"/>
</dbReference>
<dbReference type="EC" id="1.1.-.-" evidence="5"/>
<comment type="caution">
    <text evidence="5">The sequence shown here is derived from an EMBL/GenBank/DDBJ whole genome shotgun (WGS) entry which is preliminary data.</text>
</comment>
<dbReference type="InterPro" id="IPR015815">
    <property type="entry name" value="HIBADH-related"/>
</dbReference>
<reference evidence="5" key="2">
    <citation type="submission" date="2023-07" db="EMBL/GenBank/DDBJ databases">
        <authorList>
            <person name="Sun H."/>
        </authorList>
    </citation>
    <scope>NUCLEOTIDE SEQUENCE</scope>
    <source>
        <strain evidence="5">05753</strain>
    </source>
</reference>
<dbReference type="Gene3D" id="1.10.1040.10">
    <property type="entry name" value="N-(1-d-carboxylethyl)-l-norvaline Dehydrogenase, domain 2"/>
    <property type="match status" value="1"/>
</dbReference>
<name>A0ABT8SY30_9HYPH</name>
<dbReference type="InterPro" id="IPR029154">
    <property type="entry name" value="HIBADH-like_NADP-bd"/>
</dbReference>
<dbReference type="RefSeq" id="WP_302077568.1">
    <property type="nucleotide sequence ID" value="NZ_JAUKWQ010000004.1"/>
</dbReference>
<feature type="domain" description="6-phosphogluconate dehydrogenase NADP-binding" evidence="3">
    <location>
        <begin position="4"/>
        <end position="163"/>
    </location>
</feature>
<evidence type="ECO:0000256" key="1">
    <source>
        <dbReference type="ARBA" id="ARBA00023002"/>
    </source>
</evidence>
<dbReference type="InterPro" id="IPR013328">
    <property type="entry name" value="6PGD_dom2"/>
</dbReference>
<evidence type="ECO:0000313" key="6">
    <source>
        <dbReference type="Proteomes" id="UP001169006"/>
    </source>
</evidence>
<proteinExistence type="predicted"/>
<feature type="domain" description="3-hydroxyisobutyrate dehydrogenase-like NAD-binding" evidence="4">
    <location>
        <begin position="166"/>
        <end position="276"/>
    </location>
</feature>
<keyword evidence="1 5" id="KW-0560">Oxidoreductase</keyword>
<gene>
    <name evidence="5" type="ORF">Q2T52_14925</name>
</gene>
<evidence type="ECO:0000259" key="3">
    <source>
        <dbReference type="Pfam" id="PF03446"/>
    </source>
</evidence>
<protein>
    <submittedName>
        <fullName evidence="5">NAD(P)-dependent oxidoreductase</fullName>
        <ecNumber evidence="5">1.1.-.-</ecNumber>
    </submittedName>
</protein>
<dbReference type="Proteomes" id="UP001169006">
    <property type="component" value="Unassembled WGS sequence"/>
</dbReference>
<evidence type="ECO:0000256" key="2">
    <source>
        <dbReference type="ARBA" id="ARBA00023027"/>
    </source>
</evidence>
<dbReference type="InterPro" id="IPR006115">
    <property type="entry name" value="6PGDH_NADP-bd"/>
</dbReference>
<reference evidence="5" key="1">
    <citation type="journal article" date="2015" name="Int. J. Syst. Evol. Microbiol.">
        <title>Rhizobium oryzicola sp. nov., potential plant-growth-promoting endophytic bacteria isolated from rice roots.</title>
        <authorList>
            <person name="Zhang X.X."/>
            <person name="Gao J.S."/>
            <person name="Cao Y.H."/>
            <person name="Sheirdil R.A."/>
            <person name="Wang X.C."/>
            <person name="Zhang L."/>
        </authorList>
    </citation>
    <scope>NUCLEOTIDE SEQUENCE</scope>
    <source>
        <strain evidence="5">05753</strain>
    </source>
</reference>
<dbReference type="Gene3D" id="3.40.50.720">
    <property type="entry name" value="NAD(P)-binding Rossmann-like Domain"/>
    <property type="match status" value="1"/>
</dbReference>
<keyword evidence="2" id="KW-0520">NAD</keyword>
<organism evidence="5 6">
    <name type="scientific">Rhizobium oryzicola</name>
    <dbReference type="NCBI Taxonomy" id="1232668"/>
    <lineage>
        <taxon>Bacteria</taxon>
        <taxon>Pseudomonadati</taxon>
        <taxon>Pseudomonadota</taxon>
        <taxon>Alphaproteobacteria</taxon>
        <taxon>Hyphomicrobiales</taxon>
        <taxon>Rhizobiaceae</taxon>
        <taxon>Rhizobium/Agrobacterium group</taxon>
        <taxon>Rhizobium</taxon>
    </lineage>
</organism>
<keyword evidence="6" id="KW-1185">Reference proteome</keyword>
<dbReference type="EMBL" id="JAUKWQ010000004">
    <property type="protein sequence ID" value="MDO1583380.1"/>
    <property type="molecule type" value="Genomic_DNA"/>
</dbReference>
<dbReference type="PIRSF" id="PIRSF000103">
    <property type="entry name" value="HIBADH"/>
    <property type="match status" value="1"/>
</dbReference>
<dbReference type="GO" id="GO:0016491">
    <property type="term" value="F:oxidoreductase activity"/>
    <property type="evidence" value="ECO:0007669"/>
    <property type="project" value="UniProtKB-KW"/>
</dbReference>
<dbReference type="Pfam" id="PF14833">
    <property type="entry name" value="NAD_binding_11"/>
    <property type="match status" value="1"/>
</dbReference>
<evidence type="ECO:0000259" key="4">
    <source>
        <dbReference type="Pfam" id="PF14833"/>
    </source>
</evidence>
<accession>A0ABT8SY30</accession>
<dbReference type="PANTHER" id="PTHR43060">
    <property type="entry name" value="3-HYDROXYISOBUTYRATE DEHYDROGENASE-LIKE 1, MITOCHONDRIAL-RELATED"/>
    <property type="match status" value="1"/>
</dbReference>
<sequence length="292" mass="29846">MRTGIIGVGLMGQGIARNVLLRGGHSLTFLDHPGNQPVDELLALGATSVKTAAAVAAASDVIILCVTGSPQVEAVLTGSEGVLSELKPGTIVVDCSTALPESTQRMAKAVKQADGFFVDAPMTRTAKFAHEGKLHLLLGGDAAVIERVRPVLASFSEEAVHVGATGAGHRLKLLHNFVSVGFMSLLAEAAAQAADGGVDPQALVSVLRSGGGGGVALDRMAPFLLGEGSGNLPFAISNALKDFDYYIAMSEQAGALHLIADGVRAALSGAVEAGHGATYLPELSEILRHTKA</sequence>
<evidence type="ECO:0000313" key="5">
    <source>
        <dbReference type="EMBL" id="MDO1583380.1"/>
    </source>
</evidence>
<dbReference type="PANTHER" id="PTHR43060:SF15">
    <property type="entry name" value="3-HYDROXYISOBUTYRATE DEHYDROGENASE-LIKE 1, MITOCHONDRIAL-RELATED"/>
    <property type="match status" value="1"/>
</dbReference>